<gene>
    <name evidence="4" type="ORF">RB614_38245</name>
</gene>
<dbReference type="RefSeq" id="WP_308717602.1">
    <property type="nucleotide sequence ID" value="NZ_JAVHUY010000055.1"/>
</dbReference>
<dbReference type="SUPFAM" id="SSF52009">
    <property type="entry name" value="Phosphohistidine domain"/>
    <property type="match status" value="1"/>
</dbReference>
<evidence type="ECO:0000259" key="2">
    <source>
        <dbReference type="Pfam" id="PF00391"/>
    </source>
</evidence>
<dbReference type="InterPro" id="IPR008279">
    <property type="entry name" value="PEP-util_enz_mobile_dom"/>
</dbReference>
<name>A0ABU0ZV23_9ACTN</name>
<protein>
    <submittedName>
        <fullName evidence="4">PEP/pyruvate-binding domain-containing protein</fullName>
    </submittedName>
</protein>
<dbReference type="InterPro" id="IPR013815">
    <property type="entry name" value="ATP_grasp_subdomain_1"/>
</dbReference>
<organism evidence="4 5">
    <name type="scientific">Phytohabitans maris</name>
    <dbReference type="NCBI Taxonomy" id="3071409"/>
    <lineage>
        <taxon>Bacteria</taxon>
        <taxon>Bacillati</taxon>
        <taxon>Actinomycetota</taxon>
        <taxon>Actinomycetes</taxon>
        <taxon>Micromonosporales</taxon>
        <taxon>Micromonosporaceae</taxon>
    </lineage>
</organism>
<dbReference type="InterPro" id="IPR002192">
    <property type="entry name" value="PPDK_AMP/ATP-bd"/>
</dbReference>
<accession>A0ABU0ZV23</accession>
<sequence length="411" mass="40370">MRSSASAETGPVAVPPGLLSLDGPGATDPAVAGAKAASLARARRMGLPALPGLVLPVSAGRAAARAAAGALAGRGAGAARPAALRTRLPEHTGSALRTAVAALGGRVIVRSSSPLEADHRWSGAFSSVGEVGAEDVGTAVRACWASAFAPDPLDRARACGVAPDELALAVLVQPELTPEAGGVARVEGGTVRVTAVAGHPGALLSGWSTGETVVVEKATAAAAGEATAAAVADLAWRAAELLGHDTVEWAVEDGTVHLLQSSRGPAAPAPTGPSATPDGLTVSGTAAVAGDAVGPLRYVRPHQTVELTEPGILVVDRPVPALAPLLFGARGLVSVSGPAQCHLVEVARAIGVPVLTGVDVASVTGPLEQLNAGRRLAAIDGTRAVLVVQPGPAAAPTDPAAAAITATSTLE</sequence>
<proteinExistence type="predicted"/>
<keyword evidence="5" id="KW-1185">Reference proteome</keyword>
<evidence type="ECO:0000256" key="1">
    <source>
        <dbReference type="SAM" id="MobiDB-lite"/>
    </source>
</evidence>
<dbReference type="Gene3D" id="3.30.1490.20">
    <property type="entry name" value="ATP-grasp fold, A domain"/>
    <property type="match status" value="1"/>
</dbReference>
<feature type="domain" description="PEP-utilising enzyme mobile" evidence="2">
    <location>
        <begin position="308"/>
        <end position="383"/>
    </location>
</feature>
<dbReference type="SUPFAM" id="SSF56059">
    <property type="entry name" value="Glutathione synthetase ATP-binding domain-like"/>
    <property type="match status" value="1"/>
</dbReference>
<evidence type="ECO:0000313" key="4">
    <source>
        <dbReference type="EMBL" id="MDQ7910352.1"/>
    </source>
</evidence>
<feature type="domain" description="Pyruvate phosphate dikinase AMP/ATP-binding" evidence="3">
    <location>
        <begin position="79"/>
        <end position="220"/>
    </location>
</feature>
<comment type="caution">
    <text evidence="4">The sequence shown here is derived from an EMBL/GenBank/DDBJ whole genome shotgun (WGS) entry which is preliminary data.</text>
</comment>
<dbReference type="Proteomes" id="UP001230908">
    <property type="component" value="Unassembled WGS sequence"/>
</dbReference>
<dbReference type="InterPro" id="IPR036637">
    <property type="entry name" value="Phosphohistidine_dom_sf"/>
</dbReference>
<dbReference type="EMBL" id="JAVHUY010000055">
    <property type="protein sequence ID" value="MDQ7910352.1"/>
    <property type="molecule type" value="Genomic_DNA"/>
</dbReference>
<dbReference type="Pfam" id="PF00391">
    <property type="entry name" value="PEP-utilizers"/>
    <property type="match status" value="1"/>
</dbReference>
<feature type="region of interest" description="Disordered" evidence="1">
    <location>
        <begin position="1"/>
        <end position="21"/>
    </location>
</feature>
<dbReference type="Gene3D" id="3.50.30.10">
    <property type="entry name" value="Phosphohistidine domain"/>
    <property type="match status" value="1"/>
</dbReference>
<evidence type="ECO:0000259" key="3">
    <source>
        <dbReference type="Pfam" id="PF01326"/>
    </source>
</evidence>
<evidence type="ECO:0000313" key="5">
    <source>
        <dbReference type="Proteomes" id="UP001230908"/>
    </source>
</evidence>
<dbReference type="Pfam" id="PF01326">
    <property type="entry name" value="PPDK_N"/>
    <property type="match status" value="1"/>
</dbReference>
<reference evidence="4 5" key="1">
    <citation type="submission" date="2023-08" db="EMBL/GenBank/DDBJ databases">
        <title>Phytohabitans sansha sp. nov., isolated from marine sediment.</title>
        <authorList>
            <person name="Zhao Y."/>
            <person name="Yi K."/>
        </authorList>
    </citation>
    <scope>NUCLEOTIDE SEQUENCE [LARGE SCALE GENOMIC DNA]</scope>
    <source>
        <strain evidence="4 5">ZYX-F-186</strain>
    </source>
</reference>